<dbReference type="PANTHER" id="PTHR34427:SF5">
    <property type="entry name" value="DUF4283 DOMAIN-CONTAINING PROTEIN"/>
    <property type="match status" value="1"/>
</dbReference>
<dbReference type="OrthoDB" id="999103at2759"/>
<proteinExistence type="predicted"/>
<dbReference type="EMBL" id="KZ664554">
    <property type="protein sequence ID" value="PPS04722.1"/>
    <property type="molecule type" value="Genomic_DNA"/>
</dbReference>
<accession>A0A2P5XN23</accession>
<evidence type="ECO:0000313" key="1">
    <source>
        <dbReference type="EMBL" id="PPS04722.1"/>
    </source>
</evidence>
<reference evidence="1 2" key="1">
    <citation type="submission" date="2015-01" db="EMBL/GenBank/DDBJ databases">
        <title>Genome of allotetraploid Gossypium barbadense reveals genomic plasticity and fiber elongation in cotton evolution.</title>
        <authorList>
            <person name="Chen X."/>
            <person name="Liu X."/>
            <person name="Zhao B."/>
            <person name="Zheng H."/>
            <person name="Hu Y."/>
            <person name="Lu G."/>
            <person name="Yang C."/>
            <person name="Chen J."/>
            <person name="Shan C."/>
            <person name="Zhang L."/>
            <person name="Zhou Y."/>
            <person name="Wang L."/>
            <person name="Guo W."/>
            <person name="Bai Y."/>
            <person name="Ruan J."/>
            <person name="Shangguan X."/>
            <person name="Mao Y."/>
            <person name="Jiang J."/>
            <person name="Zhu Y."/>
            <person name="Lei J."/>
            <person name="Kang H."/>
            <person name="Chen S."/>
            <person name="He X."/>
            <person name="Wang R."/>
            <person name="Wang Y."/>
            <person name="Chen J."/>
            <person name="Wang L."/>
            <person name="Yu S."/>
            <person name="Wang B."/>
            <person name="Wei J."/>
            <person name="Song S."/>
            <person name="Lu X."/>
            <person name="Gao Z."/>
            <person name="Gu W."/>
            <person name="Deng X."/>
            <person name="Ma D."/>
            <person name="Wang S."/>
            <person name="Liang W."/>
            <person name="Fang L."/>
            <person name="Cai C."/>
            <person name="Zhu X."/>
            <person name="Zhou B."/>
            <person name="Zhang Y."/>
            <person name="Chen Z."/>
            <person name="Xu S."/>
            <person name="Zhu R."/>
            <person name="Wang S."/>
            <person name="Zhang T."/>
            <person name="Zhao G."/>
        </authorList>
    </citation>
    <scope>NUCLEOTIDE SEQUENCE [LARGE SCALE GENOMIC DNA]</scope>
    <source>
        <strain evidence="2">cv. Xinhai21</strain>
        <tissue evidence="1">Leaf</tissue>
    </source>
</reference>
<protein>
    <submittedName>
        <fullName evidence="1">Uncharacterized protein</fullName>
    </submittedName>
</protein>
<gene>
    <name evidence="1" type="ORF">GOBAR_AA15947</name>
</gene>
<dbReference type="PANTHER" id="PTHR34427">
    <property type="entry name" value="DUF4283 DOMAIN PROTEIN"/>
    <property type="match status" value="1"/>
</dbReference>
<evidence type="ECO:0000313" key="2">
    <source>
        <dbReference type="Proteomes" id="UP000239757"/>
    </source>
</evidence>
<dbReference type="AlphaFoldDB" id="A0A2P5XN23"/>
<name>A0A2P5XN23_GOSBA</name>
<dbReference type="Proteomes" id="UP000239757">
    <property type="component" value="Unassembled WGS sequence"/>
</dbReference>
<organism evidence="1 2">
    <name type="scientific">Gossypium barbadense</name>
    <name type="common">Sea Island cotton</name>
    <name type="synonym">Hibiscus barbadensis</name>
    <dbReference type="NCBI Taxonomy" id="3634"/>
    <lineage>
        <taxon>Eukaryota</taxon>
        <taxon>Viridiplantae</taxon>
        <taxon>Streptophyta</taxon>
        <taxon>Embryophyta</taxon>
        <taxon>Tracheophyta</taxon>
        <taxon>Spermatophyta</taxon>
        <taxon>Magnoliopsida</taxon>
        <taxon>eudicotyledons</taxon>
        <taxon>Gunneridae</taxon>
        <taxon>Pentapetalae</taxon>
        <taxon>rosids</taxon>
        <taxon>malvids</taxon>
        <taxon>Malvales</taxon>
        <taxon>Malvaceae</taxon>
        <taxon>Malvoideae</taxon>
        <taxon>Gossypium</taxon>
    </lineage>
</organism>
<sequence length="164" mass="19432">MGLGEIRVKRIQGNHFLIEIPDDELFEILKQREWSYLKEFFIHIASWTEKLVFTERVAWIELSGVPMHCWNYEIFKRIAGKWGTLVSMGENWSSANNYEKVEMLVSISQVQKLDETVLLEVGEVRFSVSIREKGWSEVHKIKDSLSKRGKIQGWLWKVYQNRNQ</sequence>